<evidence type="ECO:0000313" key="1">
    <source>
        <dbReference type="EMBL" id="OBA28580.1"/>
    </source>
</evidence>
<keyword evidence="2" id="KW-1185">Reference proteome</keyword>
<dbReference type="EMBL" id="LXPE01000003">
    <property type="protein sequence ID" value="OBA28580.1"/>
    <property type="molecule type" value="Genomic_DNA"/>
</dbReference>
<dbReference type="OrthoDB" id="416217at2759"/>
<gene>
    <name evidence="1" type="ORF">HANVADRAFT_47251</name>
</gene>
<comment type="caution">
    <text evidence="1">The sequence shown here is derived from an EMBL/GenBank/DDBJ whole genome shotgun (WGS) entry which is preliminary data.</text>
</comment>
<protein>
    <submittedName>
        <fullName evidence="1">Uncharacterized protein</fullName>
    </submittedName>
</protein>
<dbReference type="Proteomes" id="UP000092321">
    <property type="component" value="Unassembled WGS sequence"/>
</dbReference>
<proteinExistence type="predicted"/>
<dbReference type="AlphaFoldDB" id="A0A1B7TIK3"/>
<sequence length="126" mass="14484">MDKNNIVNKNLNRLGLKIDEDILNARMGNDIDIDNFMKNQGLDFKFPGYIKKTPSIDLKSNTPNIPMSSFYQKPNSLKRKRHKNTRFGCTGCKNRRIKCDCSLKLLAGGIYTCLNCLLKWKKNPKS</sequence>
<accession>A0A1B7TIK3</accession>
<evidence type="ECO:0000313" key="2">
    <source>
        <dbReference type="Proteomes" id="UP000092321"/>
    </source>
</evidence>
<reference evidence="2" key="1">
    <citation type="journal article" date="2016" name="Proc. Natl. Acad. Sci. U.S.A.">
        <title>Comparative genomics of biotechnologically important yeasts.</title>
        <authorList>
            <person name="Riley R."/>
            <person name="Haridas S."/>
            <person name="Wolfe K.H."/>
            <person name="Lopes M.R."/>
            <person name="Hittinger C.T."/>
            <person name="Goeker M."/>
            <person name="Salamov A.A."/>
            <person name="Wisecaver J.H."/>
            <person name="Long T.M."/>
            <person name="Calvey C.H."/>
            <person name="Aerts A.L."/>
            <person name="Barry K.W."/>
            <person name="Choi C."/>
            <person name="Clum A."/>
            <person name="Coughlan A.Y."/>
            <person name="Deshpande S."/>
            <person name="Douglass A.P."/>
            <person name="Hanson S.J."/>
            <person name="Klenk H.-P."/>
            <person name="LaButti K.M."/>
            <person name="Lapidus A."/>
            <person name="Lindquist E.A."/>
            <person name="Lipzen A.M."/>
            <person name="Meier-Kolthoff J.P."/>
            <person name="Ohm R.A."/>
            <person name="Otillar R.P."/>
            <person name="Pangilinan J.L."/>
            <person name="Peng Y."/>
            <person name="Rokas A."/>
            <person name="Rosa C.A."/>
            <person name="Scheuner C."/>
            <person name="Sibirny A.A."/>
            <person name="Slot J.C."/>
            <person name="Stielow J.B."/>
            <person name="Sun H."/>
            <person name="Kurtzman C.P."/>
            <person name="Blackwell M."/>
            <person name="Grigoriev I.V."/>
            <person name="Jeffries T.W."/>
        </authorList>
    </citation>
    <scope>NUCLEOTIDE SEQUENCE [LARGE SCALE GENOMIC DNA]</scope>
    <source>
        <strain evidence="2">NRRL Y-1626</strain>
    </source>
</reference>
<organism evidence="1 2">
    <name type="scientific">Hanseniaspora valbyensis NRRL Y-1626</name>
    <dbReference type="NCBI Taxonomy" id="766949"/>
    <lineage>
        <taxon>Eukaryota</taxon>
        <taxon>Fungi</taxon>
        <taxon>Dikarya</taxon>
        <taxon>Ascomycota</taxon>
        <taxon>Saccharomycotina</taxon>
        <taxon>Saccharomycetes</taxon>
        <taxon>Saccharomycodales</taxon>
        <taxon>Saccharomycodaceae</taxon>
        <taxon>Hanseniaspora</taxon>
    </lineage>
</organism>
<name>A0A1B7TIK3_9ASCO</name>